<name>A0AAV8ZKG0_9CUCU</name>
<dbReference type="Proteomes" id="UP001162156">
    <property type="component" value="Unassembled WGS sequence"/>
</dbReference>
<evidence type="ECO:0000313" key="3">
    <source>
        <dbReference type="EMBL" id="KAJ8964041.1"/>
    </source>
</evidence>
<evidence type="ECO:0000313" key="4">
    <source>
        <dbReference type="Proteomes" id="UP001162156"/>
    </source>
</evidence>
<dbReference type="Gene3D" id="1.25.10.10">
    <property type="entry name" value="Leucine-rich Repeat Variant"/>
    <property type="match status" value="1"/>
</dbReference>
<dbReference type="GO" id="GO:0003723">
    <property type="term" value="F:RNA binding"/>
    <property type="evidence" value="ECO:0007669"/>
    <property type="project" value="TreeGrafter"/>
</dbReference>
<dbReference type="GO" id="GO:0031267">
    <property type="term" value="F:small GTPase binding"/>
    <property type="evidence" value="ECO:0007669"/>
    <property type="project" value="InterPro"/>
</dbReference>
<dbReference type="InterPro" id="IPR011989">
    <property type="entry name" value="ARM-like"/>
</dbReference>
<keyword evidence="4" id="KW-1185">Reference proteome</keyword>
<comment type="similarity">
    <text evidence="1">Belongs to the exportin family.</text>
</comment>
<dbReference type="GO" id="GO:0006611">
    <property type="term" value="P:protein export from nucleus"/>
    <property type="evidence" value="ECO:0007669"/>
    <property type="project" value="InterPro"/>
</dbReference>
<organism evidence="3 4">
    <name type="scientific">Rhamnusium bicolor</name>
    <dbReference type="NCBI Taxonomy" id="1586634"/>
    <lineage>
        <taxon>Eukaryota</taxon>
        <taxon>Metazoa</taxon>
        <taxon>Ecdysozoa</taxon>
        <taxon>Arthropoda</taxon>
        <taxon>Hexapoda</taxon>
        <taxon>Insecta</taxon>
        <taxon>Pterygota</taxon>
        <taxon>Neoptera</taxon>
        <taxon>Endopterygota</taxon>
        <taxon>Coleoptera</taxon>
        <taxon>Polyphaga</taxon>
        <taxon>Cucujiformia</taxon>
        <taxon>Chrysomeloidea</taxon>
        <taxon>Cerambycidae</taxon>
        <taxon>Lepturinae</taxon>
        <taxon>Rhagiini</taxon>
        <taxon>Rhamnusium</taxon>
    </lineage>
</organism>
<protein>
    <recommendedName>
        <fullName evidence="2">Importin N-terminal domain-containing protein</fullName>
    </recommendedName>
</protein>
<dbReference type="PANTHER" id="PTHR11223">
    <property type="entry name" value="EXPORTIN 1/5"/>
    <property type="match status" value="1"/>
</dbReference>
<dbReference type="GO" id="GO:0042565">
    <property type="term" value="C:RNA nuclear export complex"/>
    <property type="evidence" value="ECO:0007669"/>
    <property type="project" value="TreeGrafter"/>
</dbReference>
<reference evidence="3" key="1">
    <citation type="journal article" date="2023" name="Insect Mol. Biol.">
        <title>Genome sequencing provides insights into the evolution of gene families encoding plant cell wall-degrading enzymes in longhorned beetles.</title>
        <authorList>
            <person name="Shin N.R."/>
            <person name="Okamura Y."/>
            <person name="Kirsch R."/>
            <person name="Pauchet Y."/>
        </authorList>
    </citation>
    <scope>NUCLEOTIDE SEQUENCE</scope>
    <source>
        <strain evidence="3">RBIC_L_NR</strain>
    </source>
</reference>
<dbReference type="PANTHER" id="PTHR11223:SF3">
    <property type="entry name" value="EXPORTIN-5"/>
    <property type="match status" value="1"/>
</dbReference>
<dbReference type="SUPFAM" id="SSF48371">
    <property type="entry name" value="ARM repeat"/>
    <property type="match status" value="1"/>
</dbReference>
<dbReference type="AlphaFoldDB" id="A0AAV8ZKG0"/>
<evidence type="ECO:0000259" key="2">
    <source>
        <dbReference type="Pfam" id="PF03810"/>
    </source>
</evidence>
<evidence type="ECO:0000256" key="1">
    <source>
        <dbReference type="ARBA" id="ARBA00009466"/>
    </source>
</evidence>
<dbReference type="EMBL" id="JANEYF010001453">
    <property type="protein sequence ID" value="KAJ8964041.1"/>
    <property type="molecule type" value="Genomic_DNA"/>
</dbReference>
<dbReference type="InterPro" id="IPR016024">
    <property type="entry name" value="ARM-type_fold"/>
</dbReference>
<dbReference type="GO" id="GO:0005049">
    <property type="term" value="F:nuclear export signal receptor activity"/>
    <property type="evidence" value="ECO:0007669"/>
    <property type="project" value="InterPro"/>
</dbReference>
<proteinExistence type="inferred from homology"/>
<dbReference type="InterPro" id="IPR045065">
    <property type="entry name" value="XPO1/5"/>
</dbReference>
<gene>
    <name evidence="3" type="ORF">NQ314_005181</name>
</gene>
<dbReference type="Pfam" id="PF03810">
    <property type="entry name" value="IBN_N"/>
    <property type="match status" value="1"/>
</dbReference>
<dbReference type="GO" id="GO:0005634">
    <property type="term" value="C:nucleus"/>
    <property type="evidence" value="ECO:0007669"/>
    <property type="project" value="TreeGrafter"/>
</dbReference>
<accession>A0AAV8ZKG0</accession>
<dbReference type="InterPro" id="IPR001494">
    <property type="entry name" value="Importin-beta_N"/>
</dbReference>
<dbReference type="GO" id="GO:0005737">
    <property type="term" value="C:cytoplasm"/>
    <property type="evidence" value="ECO:0007669"/>
    <property type="project" value="TreeGrafter"/>
</dbReference>
<feature type="domain" description="Importin N-terminal" evidence="2">
    <location>
        <begin position="41"/>
        <end position="100"/>
    </location>
</feature>
<comment type="caution">
    <text evidence="3">The sequence shown here is derived from an EMBL/GenBank/DDBJ whole genome shotgun (WGS) entry which is preliminary data.</text>
</comment>
<sequence length="105" mass="11644">MNLNKNKAMAGPDVAALAADLSRAVELTMSAGAAQSDRLRAYQACESFKETSPLCAEAGLYLAAGTHHSLISRHFGLQLMEHTVKYRWTQISQQEKIFIKVCRYL</sequence>
<dbReference type="GO" id="GO:0006405">
    <property type="term" value="P:RNA export from nucleus"/>
    <property type="evidence" value="ECO:0007669"/>
    <property type="project" value="TreeGrafter"/>
</dbReference>